<reference evidence="2" key="1">
    <citation type="journal article" date="2017" name="Science">
        <title>Giant viruses with an expanded complement of translation system components.</title>
        <authorList>
            <person name="Schulz F."/>
            <person name="Yutin N."/>
            <person name="Ivanova N.N."/>
            <person name="Ortega D.R."/>
            <person name="Lee T.K."/>
            <person name="Vierheilig J."/>
            <person name="Daims H."/>
            <person name="Horn M."/>
            <person name="Wagner M."/>
            <person name="Jensen G.J."/>
            <person name="Kyrpides N.C."/>
            <person name="Koonin E.V."/>
            <person name="Woyke T."/>
        </authorList>
    </citation>
    <scope>NUCLEOTIDE SEQUENCE</scope>
    <source>
        <strain evidence="2">KNV1</strain>
    </source>
</reference>
<keyword evidence="1" id="KW-0472">Membrane</keyword>
<protein>
    <submittedName>
        <fullName evidence="2">Uncharacterized protein</fullName>
    </submittedName>
</protein>
<keyword evidence="1" id="KW-0812">Transmembrane</keyword>
<accession>A0A1V0SK98</accession>
<evidence type="ECO:0000313" key="2">
    <source>
        <dbReference type="EMBL" id="ARF12147.1"/>
    </source>
</evidence>
<keyword evidence="1" id="KW-1133">Transmembrane helix</keyword>
<organism evidence="2">
    <name type="scientific">Klosneuvirus KNV1</name>
    <dbReference type="NCBI Taxonomy" id="1977640"/>
    <lineage>
        <taxon>Viruses</taxon>
        <taxon>Varidnaviria</taxon>
        <taxon>Bamfordvirae</taxon>
        <taxon>Nucleocytoviricota</taxon>
        <taxon>Megaviricetes</taxon>
        <taxon>Imitervirales</taxon>
        <taxon>Mimiviridae</taxon>
        <taxon>Klosneuvirinae</taxon>
        <taxon>Klosneuvirus</taxon>
    </lineage>
</organism>
<dbReference type="EMBL" id="KY684110">
    <property type="protein sequence ID" value="ARF12147.1"/>
    <property type="molecule type" value="Genomic_DNA"/>
</dbReference>
<evidence type="ECO:0000256" key="1">
    <source>
        <dbReference type="SAM" id="Phobius"/>
    </source>
</evidence>
<gene>
    <name evidence="2" type="ORF">Klosneuvirus_3_282</name>
</gene>
<proteinExistence type="predicted"/>
<name>A0A1V0SK98_9VIRU</name>
<feature type="transmembrane region" description="Helical" evidence="1">
    <location>
        <begin position="21"/>
        <end position="50"/>
    </location>
</feature>
<sequence>MKVLNTFSLCYKKLEKKHPNTYNCLNNIAFTIMIIAMIISMVFVATWGIYKLGYYWTYFVLYNDMESGCTYYQVKNYTSQNIERSKWNCISNDYRTNRIGSMCHNNTLMGCWIFGDTVILSFTIISLIGMGIYYLIAAILGCCIDMKSAYTEVSDELISIEIQKDN</sequence>
<feature type="transmembrane region" description="Helical" evidence="1">
    <location>
        <begin position="118"/>
        <end position="140"/>
    </location>
</feature>